<feature type="transmembrane region" description="Helical" evidence="1">
    <location>
        <begin position="77"/>
        <end position="96"/>
    </location>
</feature>
<dbReference type="PANTHER" id="PTHR37692:SF1">
    <property type="entry name" value="DUF420 DOMAIN-CONTAINING PROTEIN"/>
    <property type="match status" value="1"/>
</dbReference>
<reference evidence="3" key="1">
    <citation type="submission" date="2016-11" db="EMBL/GenBank/DDBJ databases">
        <authorList>
            <person name="Varghese N."/>
            <person name="Submissions S."/>
        </authorList>
    </citation>
    <scope>NUCLEOTIDE SEQUENCE [LARGE SCALE GENOMIC DNA]</scope>
    <source>
        <strain evidence="3">DSM 26134</strain>
    </source>
</reference>
<keyword evidence="1" id="KW-0472">Membrane</keyword>
<evidence type="ECO:0000313" key="3">
    <source>
        <dbReference type="Proteomes" id="UP000184474"/>
    </source>
</evidence>
<feature type="transmembrane region" description="Helical" evidence="1">
    <location>
        <begin position="45"/>
        <end position="65"/>
    </location>
</feature>
<organism evidence="2 3">
    <name type="scientific">Reichenbachiella agariperforans</name>
    <dbReference type="NCBI Taxonomy" id="156994"/>
    <lineage>
        <taxon>Bacteria</taxon>
        <taxon>Pseudomonadati</taxon>
        <taxon>Bacteroidota</taxon>
        <taxon>Cytophagia</taxon>
        <taxon>Cytophagales</taxon>
        <taxon>Reichenbachiellaceae</taxon>
        <taxon>Reichenbachiella</taxon>
    </lineage>
</organism>
<dbReference type="Proteomes" id="UP000184474">
    <property type="component" value="Unassembled WGS sequence"/>
</dbReference>
<protein>
    <submittedName>
        <fullName evidence="2">Putative membrane protein</fullName>
    </submittedName>
</protein>
<keyword evidence="3" id="KW-1185">Reference proteome</keyword>
<feature type="transmembrane region" description="Helical" evidence="1">
    <location>
        <begin position="128"/>
        <end position="156"/>
    </location>
</feature>
<proteinExistence type="predicted"/>
<feature type="transmembrane region" description="Helical" evidence="1">
    <location>
        <begin position="12"/>
        <end position="33"/>
    </location>
</feature>
<evidence type="ECO:0000313" key="2">
    <source>
        <dbReference type="EMBL" id="SHK31143.1"/>
    </source>
</evidence>
<dbReference type="EMBL" id="FRAA01000004">
    <property type="protein sequence ID" value="SHK31143.1"/>
    <property type="molecule type" value="Genomic_DNA"/>
</dbReference>
<sequence length="193" mass="21161">MSKMNNKKMAMTVVAALSIIVPALVAVLIYSPYKISADYDWLRSIPAFNATINSMTAILLIAGAVMVKKGNIQGHKIAMSSALGLGVCFLLAYVLYHATVESVIFGDVNMDGVLDDQEALSVGTMRSVYLTILLSHILLSAAVVPFVLLAFYFAIAQEFDRHKKIVKFTWPIWLYVSVTGVIVYLLASPYYSV</sequence>
<name>A0A1M6RFF8_REIAG</name>
<evidence type="ECO:0000256" key="1">
    <source>
        <dbReference type="SAM" id="Phobius"/>
    </source>
</evidence>
<feature type="transmembrane region" description="Helical" evidence="1">
    <location>
        <begin position="168"/>
        <end position="187"/>
    </location>
</feature>
<dbReference type="Pfam" id="PF04238">
    <property type="entry name" value="DUF420"/>
    <property type="match status" value="1"/>
</dbReference>
<dbReference type="STRING" id="156994.SAMN04488028_104152"/>
<dbReference type="InterPro" id="IPR007352">
    <property type="entry name" value="DUF420"/>
</dbReference>
<keyword evidence="1" id="KW-1133">Transmembrane helix</keyword>
<dbReference type="AlphaFoldDB" id="A0A1M6RFF8"/>
<keyword evidence="1" id="KW-0812">Transmembrane</keyword>
<gene>
    <name evidence="2" type="ORF">SAMN04488028_104152</name>
</gene>
<dbReference type="PANTHER" id="PTHR37692">
    <property type="entry name" value="HYPOTHETICAL MEMBRANE SPANNING PROTEIN"/>
    <property type="match status" value="1"/>
</dbReference>
<accession>A0A1M6RFF8</accession>